<feature type="compositionally biased region" description="Acidic residues" evidence="1">
    <location>
        <begin position="1125"/>
        <end position="1138"/>
    </location>
</feature>
<feature type="region of interest" description="Disordered" evidence="1">
    <location>
        <begin position="1089"/>
        <end position="1182"/>
    </location>
</feature>
<keyword evidence="3" id="KW-1185">Reference proteome</keyword>
<organism evidence="2 3">
    <name type="scientific">Favolaschia claudopus</name>
    <dbReference type="NCBI Taxonomy" id="2862362"/>
    <lineage>
        <taxon>Eukaryota</taxon>
        <taxon>Fungi</taxon>
        <taxon>Dikarya</taxon>
        <taxon>Basidiomycota</taxon>
        <taxon>Agaricomycotina</taxon>
        <taxon>Agaricomycetes</taxon>
        <taxon>Agaricomycetidae</taxon>
        <taxon>Agaricales</taxon>
        <taxon>Marasmiineae</taxon>
        <taxon>Mycenaceae</taxon>
        <taxon>Favolaschia</taxon>
    </lineage>
</organism>
<feature type="compositionally biased region" description="Acidic residues" evidence="1">
    <location>
        <begin position="1092"/>
        <end position="1107"/>
    </location>
</feature>
<feature type="compositionally biased region" description="Pro residues" evidence="1">
    <location>
        <begin position="58"/>
        <end position="71"/>
    </location>
</feature>
<evidence type="ECO:0000256" key="1">
    <source>
        <dbReference type="SAM" id="MobiDB-lite"/>
    </source>
</evidence>
<sequence length="1182" mass="134327">MQSLAGQARSSGEPQYSYASCCCCCCRRRRRRCCRSNTGFWPYNLVPCGKFADDPRPESPPPRIPTPPPVRPSGRPGRRIVLPKRYRDESAAPPPPAEIPELPPNPEPTVVEPEATTAPRWFKTAPNSYGLYKVFPHAPTRDPDQCISLDDLCISSDLLVPDKISDVMLTVPTAPWFPFLNATVARLMTWFHLGANLKSLAELDALVEDVLLQEDFDVAHLRNFSAARENKRLDDTLASNIDDSASAPDGWKTASIKIKLPASKHCVAEQDAPVFEVSGLMYRPLLDVMIEAFQSPMFEEYHTTPFEYRWDPSHNPNDPDIPLDPADVPVDEHGLPELPEGHQVVYGEIYTSSRMLKAHNELPKAATTPHLETIIAAYMFCASLWPLYTFFGNLSKYTRAKPTANAGFHQAYFPSLPDSLKDFYREKFGVTVSADVWAHLKRELMHGIWDLLLTPEFIHAYVHGIVIKCYDGIERLVFPRFFTYGADYPEKVLLATIKYFGGCPCPRCFVEKDQISQMGTKADMRRRQNIREDTPWYRKTIETARRWIFERGYLVAGAAINRMLKPTSLVPTRNAFSKLAEYGFNFFTMFVPDFLHEVELGGWKSLFLHLIRILHAYSPVSVDKLNERFRNIPTFGRSTIRRFHANVSDMKKPAARDFEDVLQLGAQARHFLKTTCEAYTTYELPQEQNRRARRQASKNSKSAANSTATPISKARKTWNINTYKWHSFPDYPDAVVDVGTTESYSTVLGELAHCAAKRAYARTNKRNFERQIAAHERRKRLLRRIKQRMNATSQSKPSNTPSLAPQHKEQRSKTAENLAPTHDALPRTPPRQRYHISESKRTWLHAMDLPDDFPDDEALQTFIPDLKSHLLSRLLGIAYSGDETQYSDQDLADVNIVRDRLYTHKILRVNYTTYDLRRDEDTINTRSHPDIMVFAHEDDDDSTAHPYWYARVVGIFHAEVRHVGPKSKNTLKVHRMNFLWVRWFGRDTSHRAGWLAKRLHRVGFLHASNPDLSAFGFLDPAEVVRAAHLIPAFHYGRTSELLGPSIARHFDAENHEDYEYYYVNQIVDRDMFMRYIGKGIGHRDTAASLAEDAGEGTTADEDDEMDIDPPVSVVQQGGDLRTGDEFEGSDGEGSEDSGSENHSGSDESSEDGERSSDEEGEEENGPEPTDDDLLDSAGLADF</sequence>
<dbReference type="Pfam" id="PF18759">
    <property type="entry name" value="Plavaka"/>
    <property type="match status" value="1"/>
</dbReference>
<name>A0AAV9Z7R6_9AGAR</name>
<reference evidence="2 3" key="1">
    <citation type="journal article" date="2024" name="J Genomics">
        <title>Draft genome sequencing and assembly of Favolaschia claudopus CIRM-BRFM 2984 isolated from oak limbs.</title>
        <authorList>
            <person name="Navarro D."/>
            <person name="Drula E."/>
            <person name="Chaduli D."/>
            <person name="Cazenave R."/>
            <person name="Ahrendt S."/>
            <person name="Wang J."/>
            <person name="Lipzen A."/>
            <person name="Daum C."/>
            <person name="Barry K."/>
            <person name="Grigoriev I.V."/>
            <person name="Favel A."/>
            <person name="Rosso M.N."/>
            <person name="Martin F."/>
        </authorList>
    </citation>
    <scope>NUCLEOTIDE SEQUENCE [LARGE SCALE GENOMIC DNA]</scope>
    <source>
        <strain evidence="2 3">CIRM-BRFM 2984</strain>
    </source>
</reference>
<accession>A0AAV9Z7R6</accession>
<feature type="compositionally biased region" description="Pro residues" evidence="1">
    <location>
        <begin position="92"/>
        <end position="107"/>
    </location>
</feature>
<dbReference type="AlphaFoldDB" id="A0AAV9Z7R6"/>
<gene>
    <name evidence="2" type="ORF">R3P38DRAFT_3335890</name>
</gene>
<feature type="region of interest" description="Disordered" evidence="1">
    <location>
        <begin position="54"/>
        <end position="111"/>
    </location>
</feature>
<feature type="region of interest" description="Disordered" evidence="1">
    <location>
        <begin position="789"/>
        <end position="834"/>
    </location>
</feature>
<evidence type="ECO:0000313" key="2">
    <source>
        <dbReference type="EMBL" id="KAK6974093.1"/>
    </source>
</evidence>
<feature type="compositionally biased region" description="Polar residues" evidence="1">
    <location>
        <begin position="789"/>
        <end position="803"/>
    </location>
</feature>
<dbReference type="EMBL" id="JAWWNJ010000188">
    <property type="protein sequence ID" value="KAK6974093.1"/>
    <property type="molecule type" value="Genomic_DNA"/>
</dbReference>
<feature type="compositionally biased region" description="Low complexity" evidence="1">
    <location>
        <begin position="697"/>
        <end position="706"/>
    </location>
</feature>
<dbReference type="Proteomes" id="UP001362999">
    <property type="component" value="Unassembled WGS sequence"/>
</dbReference>
<protein>
    <submittedName>
        <fullName evidence="2">GLOBIN domain-containing protein</fullName>
    </submittedName>
</protein>
<proteinExistence type="predicted"/>
<feature type="compositionally biased region" description="Acidic residues" evidence="1">
    <location>
        <begin position="1158"/>
        <end position="1174"/>
    </location>
</feature>
<dbReference type="InterPro" id="IPR041078">
    <property type="entry name" value="Plavaka"/>
</dbReference>
<feature type="region of interest" description="Disordered" evidence="1">
    <location>
        <begin position="684"/>
        <end position="711"/>
    </location>
</feature>
<evidence type="ECO:0000313" key="3">
    <source>
        <dbReference type="Proteomes" id="UP001362999"/>
    </source>
</evidence>
<comment type="caution">
    <text evidence="2">The sequence shown here is derived from an EMBL/GenBank/DDBJ whole genome shotgun (WGS) entry which is preliminary data.</text>
</comment>